<feature type="transmembrane region" description="Helical" evidence="5">
    <location>
        <begin position="179"/>
        <end position="198"/>
    </location>
</feature>
<evidence type="ECO:0000256" key="4">
    <source>
        <dbReference type="ARBA" id="ARBA00023136"/>
    </source>
</evidence>
<feature type="transmembrane region" description="Helical" evidence="5">
    <location>
        <begin position="390"/>
        <end position="410"/>
    </location>
</feature>
<keyword evidence="2 5" id="KW-0812">Transmembrane</keyword>
<dbReference type="Proteomes" id="UP000694920">
    <property type="component" value="Unplaced"/>
</dbReference>
<feature type="domain" description="Amino acid transporter transmembrane" evidence="6">
    <location>
        <begin position="54"/>
        <end position="449"/>
    </location>
</feature>
<feature type="transmembrane region" description="Helical" evidence="5">
    <location>
        <begin position="364"/>
        <end position="383"/>
    </location>
</feature>
<gene>
    <name evidence="8" type="primary">LOC107265313</name>
</gene>
<sequence length="457" mass="50406">MADNKSKIDVPIGPPTDYGSRDTIINEVKADDGYDNYNPVEHRNLKNATTDFGSAAHVLKSSLGTGLIAMPNAIKNAGLIVGGISTVIVGIICAHAVHILIKSSQVACKRTRSPKLTYAETAESVFKTGPKGVRFLSSFSRSFVNVLLCVTYIGAVCVYIVFVSTTVQQLMEYYTGVNIPIRLYILTTFPTILVLGQIRNLRALVPLSTLANLSILIALAITYYYIFEDLQPISSVKMVNSIENFPKFLAIVVFAIEGVGVVLPVENNMRNPSHFLGCPSVLNVTMTIIITLYTLTGVFGYLRYGDKTEATITINLDTRQIPAQMVKMLMGLVILYTYGLQFYVPTEIIKNGVQGYFSARYKSIVQTCIRFLLVLCTLIIALLVPDLDPFISLVGSLCFSVLGIAVPAIIETVSCWEHHLGTLKWRLWKNVLMVIFSLFALIFGAWVSLQEIIALYK</sequence>
<dbReference type="PANTHER" id="PTHR22950:SF494">
    <property type="entry name" value="GH04538P"/>
    <property type="match status" value="1"/>
</dbReference>
<evidence type="ECO:0000256" key="1">
    <source>
        <dbReference type="ARBA" id="ARBA00004141"/>
    </source>
</evidence>
<evidence type="ECO:0000256" key="5">
    <source>
        <dbReference type="SAM" id="Phobius"/>
    </source>
</evidence>
<accession>A0AAJ7BMY9</accession>
<dbReference type="AlphaFoldDB" id="A0AAJ7BMY9"/>
<evidence type="ECO:0000256" key="3">
    <source>
        <dbReference type="ARBA" id="ARBA00022989"/>
    </source>
</evidence>
<dbReference type="GeneID" id="107265313"/>
<feature type="transmembrane region" description="Helical" evidence="5">
    <location>
        <begin position="248"/>
        <end position="265"/>
    </location>
</feature>
<dbReference type="RefSeq" id="XP_015590129.1">
    <property type="nucleotide sequence ID" value="XM_015734643.2"/>
</dbReference>
<feature type="transmembrane region" description="Helical" evidence="5">
    <location>
        <begin position="325"/>
        <end position="344"/>
    </location>
</feature>
<evidence type="ECO:0000313" key="7">
    <source>
        <dbReference type="Proteomes" id="UP000694920"/>
    </source>
</evidence>
<feature type="transmembrane region" description="Helical" evidence="5">
    <location>
        <begin position="285"/>
        <end position="304"/>
    </location>
</feature>
<feature type="transmembrane region" description="Helical" evidence="5">
    <location>
        <begin position="77"/>
        <end position="101"/>
    </location>
</feature>
<organism evidence="7 8">
    <name type="scientific">Cephus cinctus</name>
    <name type="common">Wheat stem sawfly</name>
    <dbReference type="NCBI Taxonomy" id="211228"/>
    <lineage>
        <taxon>Eukaryota</taxon>
        <taxon>Metazoa</taxon>
        <taxon>Ecdysozoa</taxon>
        <taxon>Arthropoda</taxon>
        <taxon>Hexapoda</taxon>
        <taxon>Insecta</taxon>
        <taxon>Pterygota</taxon>
        <taxon>Neoptera</taxon>
        <taxon>Endopterygota</taxon>
        <taxon>Hymenoptera</taxon>
        <taxon>Cephoidea</taxon>
        <taxon>Cephidae</taxon>
        <taxon>Cephus</taxon>
    </lineage>
</organism>
<dbReference type="InterPro" id="IPR013057">
    <property type="entry name" value="AA_transpt_TM"/>
</dbReference>
<evidence type="ECO:0000259" key="6">
    <source>
        <dbReference type="Pfam" id="PF01490"/>
    </source>
</evidence>
<evidence type="ECO:0000256" key="2">
    <source>
        <dbReference type="ARBA" id="ARBA00022692"/>
    </source>
</evidence>
<name>A0AAJ7BMY9_CEPCN</name>
<reference evidence="8" key="1">
    <citation type="submission" date="2025-08" db="UniProtKB">
        <authorList>
            <consortium name="RefSeq"/>
        </authorList>
    </citation>
    <scope>IDENTIFICATION</scope>
</reference>
<dbReference type="GO" id="GO:0015179">
    <property type="term" value="F:L-amino acid transmembrane transporter activity"/>
    <property type="evidence" value="ECO:0007669"/>
    <property type="project" value="TreeGrafter"/>
</dbReference>
<dbReference type="KEGG" id="ccin:107265313"/>
<dbReference type="Pfam" id="PF01490">
    <property type="entry name" value="Aa_trans"/>
    <property type="match status" value="1"/>
</dbReference>
<keyword evidence="3 5" id="KW-1133">Transmembrane helix</keyword>
<keyword evidence="4 5" id="KW-0472">Membrane</keyword>
<feature type="transmembrane region" description="Helical" evidence="5">
    <location>
        <begin position="204"/>
        <end position="227"/>
    </location>
</feature>
<proteinExistence type="predicted"/>
<dbReference type="PANTHER" id="PTHR22950">
    <property type="entry name" value="AMINO ACID TRANSPORTER"/>
    <property type="match status" value="1"/>
</dbReference>
<comment type="subcellular location">
    <subcellularLocation>
        <location evidence="1">Membrane</location>
        <topology evidence="1">Multi-pass membrane protein</topology>
    </subcellularLocation>
</comment>
<feature type="transmembrane region" description="Helical" evidence="5">
    <location>
        <begin position="143"/>
        <end position="167"/>
    </location>
</feature>
<protein>
    <submittedName>
        <fullName evidence="8">Proton-coupled amino acid transporter-like protein pathetic</fullName>
    </submittedName>
</protein>
<keyword evidence="7" id="KW-1185">Reference proteome</keyword>
<evidence type="ECO:0000313" key="8">
    <source>
        <dbReference type="RefSeq" id="XP_015590129.1"/>
    </source>
</evidence>
<dbReference type="GO" id="GO:0005774">
    <property type="term" value="C:vacuolar membrane"/>
    <property type="evidence" value="ECO:0007669"/>
    <property type="project" value="TreeGrafter"/>
</dbReference>
<feature type="transmembrane region" description="Helical" evidence="5">
    <location>
        <begin position="430"/>
        <end position="449"/>
    </location>
</feature>